<evidence type="ECO:0000259" key="11">
    <source>
        <dbReference type="PROSITE" id="PS50880"/>
    </source>
</evidence>
<dbReference type="HAMAP" id="MF_00007">
    <property type="entry name" value="DNA_primase_DnaG_arc"/>
    <property type="match status" value="1"/>
</dbReference>
<organism evidence="12 13">
    <name type="scientific">Candidatus Argoarchaeum ethanivorans</name>
    <dbReference type="NCBI Taxonomy" id="2608793"/>
    <lineage>
        <taxon>Archaea</taxon>
        <taxon>Methanobacteriati</taxon>
        <taxon>Methanobacteriota</taxon>
        <taxon>Stenosarchaea group</taxon>
        <taxon>Methanomicrobia</taxon>
        <taxon>Methanosarcinales</taxon>
        <taxon>Methanosarcinales incertae sedis</taxon>
        <taxon>GOM Arc I cluster</taxon>
        <taxon>Candidatus Argoarchaeum</taxon>
    </lineage>
</organism>
<keyword evidence="5 9" id="KW-0235">DNA replication</keyword>
<evidence type="ECO:0000256" key="7">
    <source>
        <dbReference type="ARBA" id="ARBA00022842"/>
    </source>
</evidence>
<evidence type="ECO:0000256" key="8">
    <source>
        <dbReference type="ARBA" id="ARBA00023163"/>
    </source>
</evidence>
<comment type="caution">
    <text evidence="12">The sequence shown here is derived from an EMBL/GenBank/DDBJ whole genome shotgun (WGS) entry which is preliminary data.</text>
</comment>
<dbReference type="GO" id="GO:0006269">
    <property type="term" value="P:DNA replication, synthesis of primer"/>
    <property type="evidence" value="ECO:0007669"/>
    <property type="project" value="UniProtKB-UniRule"/>
</dbReference>
<dbReference type="GO" id="GO:0000178">
    <property type="term" value="C:exosome (RNase complex)"/>
    <property type="evidence" value="ECO:0007669"/>
    <property type="project" value="UniProtKB-KW"/>
</dbReference>
<dbReference type="PANTHER" id="PTHR30313:SF2">
    <property type="entry name" value="DNA PRIMASE"/>
    <property type="match status" value="1"/>
</dbReference>
<dbReference type="EC" id="2.7.7.101" evidence="9"/>
<evidence type="ECO:0000256" key="9">
    <source>
        <dbReference type="HAMAP-Rule" id="MF_00007"/>
    </source>
</evidence>
<comment type="subunit">
    <text evidence="9">Forms a ternary complex with MCM helicase and DNA. Component of the archaeal exosome complex.</text>
</comment>
<dbReference type="InterPro" id="IPR050219">
    <property type="entry name" value="DnaG_primase"/>
</dbReference>
<evidence type="ECO:0000256" key="1">
    <source>
        <dbReference type="ARBA" id="ARBA00022478"/>
    </source>
</evidence>
<proteinExistence type="inferred from homology"/>
<dbReference type="SUPFAM" id="SSF56731">
    <property type="entry name" value="DNA primase core"/>
    <property type="match status" value="1"/>
</dbReference>
<keyword evidence="1 9" id="KW-0240">DNA-directed RNA polymerase</keyword>
<protein>
    <recommendedName>
        <fullName evidence="9">DNA primase DnaG</fullName>
        <ecNumber evidence="9">2.7.7.101</ecNumber>
    </recommendedName>
</protein>
<evidence type="ECO:0000256" key="3">
    <source>
        <dbReference type="ARBA" id="ARBA00022679"/>
    </source>
</evidence>
<keyword evidence="2 9" id="KW-0639">Primosome</keyword>
<dbReference type="Pfam" id="PF13662">
    <property type="entry name" value="Toprim_4"/>
    <property type="match status" value="1"/>
</dbReference>
<dbReference type="Gene3D" id="3.40.1360.10">
    <property type="match status" value="1"/>
</dbReference>
<evidence type="ECO:0000313" key="13">
    <source>
        <dbReference type="Proteomes" id="UP000639006"/>
    </source>
</evidence>
<dbReference type="InterPro" id="IPR006171">
    <property type="entry name" value="TOPRIM_dom"/>
</dbReference>
<keyword evidence="6" id="KW-0479">Metal-binding</keyword>
<dbReference type="GO" id="GO:0000428">
    <property type="term" value="C:DNA-directed RNA polymerase complex"/>
    <property type="evidence" value="ECO:0007669"/>
    <property type="project" value="UniProtKB-KW"/>
</dbReference>
<keyword evidence="9" id="KW-0271">Exosome</keyword>
<evidence type="ECO:0000256" key="2">
    <source>
        <dbReference type="ARBA" id="ARBA00022515"/>
    </source>
</evidence>
<keyword evidence="4 9" id="KW-0548">Nucleotidyltransferase</keyword>
<comment type="catalytic activity">
    <reaction evidence="9">
        <text>ssDNA + n NTP = ssDNA/pppN(pN)n-1 hybrid + (n-1) diphosphate.</text>
        <dbReference type="EC" id="2.7.7.101"/>
    </reaction>
</comment>
<dbReference type="PROSITE" id="PS50880">
    <property type="entry name" value="TOPRIM"/>
    <property type="match status" value="1"/>
</dbReference>
<dbReference type="CDD" id="cd01029">
    <property type="entry name" value="TOPRIM_primases"/>
    <property type="match status" value="1"/>
</dbReference>
<dbReference type="AlphaFoldDB" id="A0A811T1J5"/>
<comment type="function">
    <text evidence="9">RNA polymerase that catalyzes the synthesis of short RNA molecules used as primers for DNA polymerase during DNA replication. Also part of the exosome, which is a complex involved in RNA degradation. Acts as a poly(A)-binding protein that enhances the interaction between heteropolymeric, adenine-rich transcripts and the exosome.</text>
</comment>
<dbReference type="FunFam" id="3.40.1360.10:FF:000010">
    <property type="entry name" value="DNA primase DnaG"/>
    <property type="match status" value="1"/>
</dbReference>
<dbReference type="PANTHER" id="PTHR30313">
    <property type="entry name" value="DNA PRIMASE"/>
    <property type="match status" value="1"/>
</dbReference>
<evidence type="ECO:0000313" key="12">
    <source>
        <dbReference type="EMBL" id="CAD6491066.1"/>
    </source>
</evidence>
<dbReference type="GO" id="GO:0008143">
    <property type="term" value="F:poly(A) binding"/>
    <property type="evidence" value="ECO:0007669"/>
    <property type="project" value="InterPro"/>
</dbReference>
<feature type="domain" description="Toprim" evidence="11">
    <location>
        <begin position="171"/>
        <end position="257"/>
    </location>
</feature>
<dbReference type="InterPro" id="IPR020607">
    <property type="entry name" value="Primase_DnaG_arc"/>
</dbReference>
<feature type="region of interest" description="Disordered" evidence="10">
    <location>
        <begin position="302"/>
        <end position="334"/>
    </location>
</feature>
<keyword evidence="3 9" id="KW-0808">Transferase</keyword>
<dbReference type="Proteomes" id="UP000639006">
    <property type="component" value="Unassembled WGS sequence"/>
</dbReference>
<keyword evidence="8 9" id="KW-0804">Transcription</keyword>
<gene>
    <name evidence="9 12" type="primary">dnaG</name>
    <name evidence="12" type="ORF">DIAAKJNI_00042</name>
</gene>
<sequence length="432" mass="47770">MQNTDTTKYIIHAKIKADGVVERPDVVGAIFGQTEGLLGDDLDLRELQKSGRMGRIDVNIKSSAGKSTGTISIPSSLDKIETSVLAASLETIDRIGPCVSTISISRVEDVRSSKRKHVIDRAKAIIIDLFDENVLESQEITERVKQAVRIEDIVFYGKENIPAGPNVQNSDAIIVVEGRADVTTLLKYGIKNAIAVGGTNVPQPVADLCKKKTVTAFTDGDRGGELIIKELLQVTDIDFISRAPDGKMVEDLTQKEIIKALHQKIPIEQAMGHYQVEERKSRSANVPFKRKTSDSLKRVQIKDHRPKKEEIVEEKTEEMESAKPKLEPVKKKTEPVKPDIDRFQSHIDDISGSFTARLIDEKNHVLKEVPVRDLANELKDAKNSVKTVVFDGVITQRLVDIAFERGIENLVGIKKGSITKIPASLHVHATSN</sequence>
<evidence type="ECO:0000256" key="6">
    <source>
        <dbReference type="ARBA" id="ARBA00022723"/>
    </source>
</evidence>
<evidence type="ECO:0000256" key="10">
    <source>
        <dbReference type="SAM" id="MobiDB-lite"/>
    </source>
</evidence>
<dbReference type="NCBIfam" id="NF003108">
    <property type="entry name" value="PRK04031.1-1"/>
    <property type="match status" value="1"/>
</dbReference>
<reference evidence="12" key="1">
    <citation type="submission" date="2020-10" db="EMBL/GenBank/DDBJ databases">
        <authorList>
            <person name="Hahn C.J."/>
            <person name="Laso-Perez R."/>
            <person name="Vulcano F."/>
            <person name="Vaziourakis K.-M."/>
            <person name="Stokke R."/>
            <person name="Steen I.H."/>
            <person name="Teske A."/>
            <person name="Boetius A."/>
            <person name="Liebeke M."/>
            <person name="Amann R."/>
            <person name="Knittel K."/>
        </authorList>
    </citation>
    <scope>NUCLEOTIDE SEQUENCE</scope>
    <source>
        <strain evidence="12">Gfbio:e3339647-f889-4370-9287-4fb5cb688e4c:AG392M11_GoMArc1</strain>
    </source>
</reference>
<evidence type="ECO:0000256" key="5">
    <source>
        <dbReference type="ARBA" id="ARBA00022705"/>
    </source>
</evidence>
<keyword evidence="7" id="KW-0460">Magnesium</keyword>
<dbReference type="SMART" id="SM00493">
    <property type="entry name" value="TOPRIM"/>
    <property type="match status" value="1"/>
</dbReference>
<accession>A0A811T1J5</accession>
<dbReference type="InterPro" id="IPR034154">
    <property type="entry name" value="TOPRIM_DnaG/twinkle"/>
</dbReference>
<dbReference type="GO" id="GO:0003899">
    <property type="term" value="F:DNA-directed RNA polymerase activity"/>
    <property type="evidence" value="ECO:0007669"/>
    <property type="project" value="UniProtKB-UniRule"/>
</dbReference>
<comment type="similarity">
    <text evidence="9">Belongs to the archaeal DnaG primase family.</text>
</comment>
<dbReference type="GO" id="GO:1990077">
    <property type="term" value="C:primosome complex"/>
    <property type="evidence" value="ECO:0007669"/>
    <property type="project" value="UniProtKB-KW"/>
</dbReference>
<evidence type="ECO:0000256" key="4">
    <source>
        <dbReference type="ARBA" id="ARBA00022695"/>
    </source>
</evidence>
<dbReference type="EMBL" id="CAJHIQ010000002">
    <property type="protein sequence ID" value="CAD6491066.1"/>
    <property type="molecule type" value="Genomic_DNA"/>
</dbReference>
<name>A0A811T1J5_9EURY</name>
<dbReference type="GO" id="GO:0005737">
    <property type="term" value="C:cytoplasm"/>
    <property type="evidence" value="ECO:0007669"/>
    <property type="project" value="TreeGrafter"/>
</dbReference>
<dbReference type="GO" id="GO:0046872">
    <property type="term" value="F:metal ion binding"/>
    <property type="evidence" value="ECO:0007669"/>
    <property type="project" value="UniProtKB-KW"/>
</dbReference>